<dbReference type="Proteomes" id="UP000558460">
    <property type="component" value="Unassembled WGS sequence"/>
</dbReference>
<keyword evidence="8" id="KW-1185">Reference proteome</keyword>
<name>A0A7L3MR65_9PASS</name>
<accession>A0A7L3MR65</accession>
<feature type="disulfide bond" evidence="5">
    <location>
        <begin position="39"/>
        <end position="66"/>
    </location>
</feature>
<comment type="caution">
    <text evidence="7">The sequence shown here is derived from an EMBL/GenBank/DDBJ whole genome shotgun (WGS) entry which is preliminary data.</text>
</comment>
<evidence type="ECO:0000256" key="4">
    <source>
        <dbReference type="ARBA" id="ARBA00023157"/>
    </source>
</evidence>
<evidence type="ECO:0000259" key="6">
    <source>
        <dbReference type="PROSITE" id="PS50923"/>
    </source>
</evidence>
<dbReference type="EMBL" id="VZUA01404219">
    <property type="protein sequence ID" value="NXU69115.1"/>
    <property type="molecule type" value="Genomic_DNA"/>
</dbReference>
<evidence type="ECO:0000256" key="1">
    <source>
        <dbReference type="ARBA" id="ARBA00022659"/>
    </source>
</evidence>
<dbReference type="Gene3D" id="2.10.70.10">
    <property type="entry name" value="Complement Module, domain 1"/>
    <property type="match status" value="1"/>
</dbReference>
<evidence type="ECO:0000313" key="7">
    <source>
        <dbReference type="EMBL" id="NXU69115.1"/>
    </source>
</evidence>
<dbReference type="SMART" id="SM00032">
    <property type="entry name" value="CCP"/>
    <property type="match status" value="1"/>
</dbReference>
<evidence type="ECO:0000256" key="2">
    <source>
        <dbReference type="ARBA" id="ARBA00022729"/>
    </source>
</evidence>
<keyword evidence="1 5" id="KW-0768">Sushi</keyword>
<reference evidence="7 8" key="1">
    <citation type="submission" date="2019-09" db="EMBL/GenBank/DDBJ databases">
        <title>Bird 10,000 Genomes (B10K) Project - Family phase.</title>
        <authorList>
            <person name="Zhang G."/>
        </authorList>
    </citation>
    <scope>NUCLEOTIDE SEQUENCE [LARGE SCALE GENOMIC DNA]</scope>
    <source>
        <strain evidence="7">B10K-DU-029-69</strain>
        <tissue evidence="7">Muscle</tissue>
    </source>
</reference>
<protein>
    <submittedName>
        <fullName evidence="7">CR2 protein</fullName>
    </submittedName>
</protein>
<dbReference type="Pfam" id="PF00084">
    <property type="entry name" value="Sushi"/>
    <property type="match status" value="1"/>
</dbReference>
<dbReference type="PROSITE" id="PS50923">
    <property type="entry name" value="SUSHI"/>
    <property type="match status" value="1"/>
</dbReference>
<dbReference type="SUPFAM" id="SSF57535">
    <property type="entry name" value="Complement control module/SCR domain"/>
    <property type="match status" value="1"/>
</dbReference>
<dbReference type="CDD" id="cd00033">
    <property type="entry name" value="CCP"/>
    <property type="match status" value="1"/>
</dbReference>
<dbReference type="OrthoDB" id="5804959at2759"/>
<proteinExistence type="predicted"/>
<evidence type="ECO:0000256" key="3">
    <source>
        <dbReference type="ARBA" id="ARBA00022737"/>
    </source>
</evidence>
<feature type="non-terminal residue" evidence="7">
    <location>
        <position position="83"/>
    </location>
</feature>
<keyword evidence="2" id="KW-0732">Signal</keyword>
<dbReference type="FunFam" id="2.10.70.10:FF:000014">
    <property type="entry name" value="Membrane cofactor protein"/>
    <property type="match status" value="1"/>
</dbReference>
<keyword evidence="4 5" id="KW-1015">Disulfide bond</keyword>
<sequence>TFPFSPFPAAQCLFPRVHNGRVSPARYYYRIWDTVTFTCNPGYVLRGARSSTCGPGSRWLSPLPECTKGECRSLRAARGKLPL</sequence>
<dbReference type="InterPro" id="IPR000436">
    <property type="entry name" value="Sushi_SCR_CCP_dom"/>
</dbReference>
<feature type="domain" description="Sushi" evidence="6">
    <location>
        <begin position="10"/>
        <end position="68"/>
    </location>
</feature>
<organism evidence="7 8">
    <name type="scientific">Horornis vulcanius</name>
    <dbReference type="NCBI Taxonomy" id="2585811"/>
    <lineage>
        <taxon>Eukaryota</taxon>
        <taxon>Metazoa</taxon>
        <taxon>Chordata</taxon>
        <taxon>Craniata</taxon>
        <taxon>Vertebrata</taxon>
        <taxon>Euteleostomi</taxon>
        <taxon>Archelosauria</taxon>
        <taxon>Archosauria</taxon>
        <taxon>Dinosauria</taxon>
        <taxon>Saurischia</taxon>
        <taxon>Theropoda</taxon>
        <taxon>Coelurosauria</taxon>
        <taxon>Aves</taxon>
        <taxon>Neognathae</taxon>
        <taxon>Neoaves</taxon>
        <taxon>Telluraves</taxon>
        <taxon>Australaves</taxon>
        <taxon>Passeriformes</taxon>
        <taxon>Sylvioidea</taxon>
        <taxon>Scotocercidae</taxon>
        <taxon>Horornis</taxon>
    </lineage>
</organism>
<evidence type="ECO:0000313" key="8">
    <source>
        <dbReference type="Proteomes" id="UP000558460"/>
    </source>
</evidence>
<comment type="caution">
    <text evidence="5">Lacks conserved residue(s) required for the propagation of feature annotation.</text>
</comment>
<keyword evidence="3" id="KW-0677">Repeat</keyword>
<dbReference type="AlphaFoldDB" id="A0A7L3MR65"/>
<gene>
    <name evidence="7" type="primary">Cr2_0</name>
    <name evidence="7" type="ORF">HORVUL_R11486</name>
</gene>
<dbReference type="InterPro" id="IPR035976">
    <property type="entry name" value="Sushi/SCR/CCP_sf"/>
</dbReference>
<feature type="non-terminal residue" evidence="7">
    <location>
        <position position="1"/>
    </location>
</feature>
<evidence type="ECO:0000256" key="5">
    <source>
        <dbReference type="PROSITE-ProRule" id="PRU00302"/>
    </source>
</evidence>